<dbReference type="FunFam" id="3.40.50.720:FF:000084">
    <property type="entry name" value="Short-chain dehydrogenase reductase"/>
    <property type="match status" value="1"/>
</dbReference>
<protein>
    <submittedName>
        <fullName evidence="3">3-ketoacyl-ACP reductase</fullName>
    </submittedName>
</protein>
<accession>A0A930UE93</accession>
<proteinExistence type="inferred from homology"/>
<dbReference type="AlphaFoldDB" id="A0A930UE93"/>
<dbReference type="GO" id="GO:0016491">
    <property type="term" value="F:oxidoreductase activity"/>
    <property type="evidence" value="ECO:0007669"/>
    <property type="project" value="UniProtKB-KW"/>
</dbReference>
<dbReference type="NCBIfam" id="NF009386">
    <property type="entry name" value="PRK12745.1"/>
    <property type="match status" value="1"/>
</dbReference>
<gene>
    <name evidence="3" type="ORF">ISN26_01890</name>
</gene>
<dbReference type="SUPFAM" id="SSF51735">
    <property type="entry name" value="NAD(P)-binding Rossmann-fold domains"/>
    <property type="match status" value="1"/>
</dbReference>
<sequence length="254" mass="26174">MGGAAVVTGSARGIGRAIALQLAEDGYDVVVNGSKPSDALDETAELVRAKGRAAATVAADVGDLGSHEALLAAAAEFGGLACLVNNAGVSVLSRGDMLDASPESYDRCMAINVRGAFFLTQRAAKAMLAAKPDSDGHRSIIWVTSINATALSINRGEYCVSKAAASMAARLYALRLADSGIGCYEIQPGIIKTDMTAPSQEKYDRLIAEGLVPQKRWGEGEDIARAASAIAAGRLSFAVGQSLQLDGGLAVARF</sequence>
<evidence type="ECO:0000256" key="1">
    <source>
        <dbReference type="ARBA" id="ARBA00006484"/>
    </source>
</evidence>
<name>A0A930UE93_9GAMM</name>
<keyword evidence="2" id="KW-0560">Oxidoreductase</keyword>
<dbReference type="Gene3D" id="3.40.50.720">
    <property type="entry name" value="NAD(P)-binding Rossmann-like Domain"/>
    <property type="match status" value="1"/>
</dbReference>
<organism evidence="3 4">
    <name type="scientific">Candidatus Amphirhobacter heronislandensis</name>
    <dbReference type="NCBI Taxonomy" id="1732024"/>
    <lineage>
        <taxon>Bacteria</taxon>
        <taxon>Pseudomonadati</taxon>
        <taxon>Pseudomonadota</taxon>
        <taxon>Gammaproteobacteria</taxon>
        <taxon>Candidatus Tethybacterales</taxon>
        <taxon>Candidatus Tethybacteraceae</taxon>
        <taxon>Candidatus Amphirhobacter</taxon>
    </lineage>
</organism>
<comment type="caution">
    <text evidence="3">The sequence shown here is derived from an EMBL/GenBank/DDBJ whole genome shotgun (WGS) entry which is preliminary data.</text>
</comment>
<dbReference type="PANTHER" id="PTHR43639:SF1">
    <property type="entry name" value="SHORT-CHAIN DEHYDROGENASE_REDUCTASE FAMILY PROTEIN"/>
    <property type="match status" value="1"/>
</dbReference>
<dbReference type="EMBL" id="JADHEI010000028">
    <property type="protein sequence ID" value="MBF2734832.1"/>
    <property type="molecule type" value="Genomic_DNA"/>
</dbReference>
<dbReference type="PANTHER" id="PTHR43639">
    <property type="entry name" value="OXIDOREDUCTASE, SHORT-CHAIN DEHYDROGENASE/REDUCTASE FAMILY (AFU_ORTHOLOGUE AFUA_5G02870)"/>
    <property type="match status" value="1"/>
</dbReference>
<evidence type="ECO:0000256" key="2">
    <source>
        <dbReference type="ARBA" id="ARBA00023002"/>
    </source>
</evidence>
<keyword evidence="4" id="KW-1185">Reference proteome</keyword>
<evidence type="ECO:0000313" key="3">
    <source>
        <dbReference type="EMBL" id="MBF2734832.1"/>
    </source>
</evidence>
<evidence type="ECO:0000313" key="4">
    <source>
        <dbReference type="Proteomes" id="UP000604381"/>
    </source>
</evidence>
<dbReference type="Proteomes" id="UP000604381">
    <property type="component" value="Unassembled WGS sequence"/>
</dbReference>
<comment type="similarity">
    <text evidence="1">Belongs to the short-chain dehydrogenases/reductases (SDR) family.</text>
</comment>
<reference evidence="3" key="1">
    <citation type="submission" date="2020-10" db="EMBL/GenBank/DDBJ databases">
        <title>An improved Amphimedon queenslandica hologenome assembly reveals how three proteobacterial symbionts can extend the metabolic phenotypic of their marine sponge host.</title>
        <authorList>
            <person name="Degnan B."/>
            <person name="Degnan S."/>
            <person name="Xiang X."/>
        </authorList>
    </citation>
    <scope>NUCLEOTIDE SEQUENCE</scope>
    <source>
        <strain evidence="3">AqS2</strain>
    </source>
</reference>
<dbReference type="InterPro" id="IPR002347">
    <property type="entry name" value="SDR_fam"/>
</dbReference>
<dbReference type="Pfam" id="PF13561">
    <property type="entry name" value="adh_short_C2"/>
    <property type="match status" value="1"/>
</dbReference>
<dbReference type="PRINTS" id="PR00081">
    <property type="entry name" value="GDHRDH"/>
</dbReference>
<dbReference type="InterPro" id="IPR036291">
    <property type="entry name" value="NAD(P)-bd_dom_sf"/>
</dbReference>